<reference evidence="10" key="1">
    <citation type="journal article" date="2021" name="Genome Biol. Evol.">
        <title>A High-Quality Reference Genome for a Parasitic Bivalve with Doubly Uniparental Inheritance (Bivalvia: Unionida).</title>
        <authorList>
            <person name="Smith C.H."/>
        </authorList>
    </citation>
    <scope>NUCLEOTIDE SEQUENCE</scope>
    <source>
        <strain evidence="10">CHS0354</strain>
    </source>
</reference>
<dbReference type="SMART" id="SM00327">
    <property type="entry name" value="VWA"/>
    <property type="match status" value="2"/>
</dbReference>
<evidence type="ECO:0000259" key="9">
    <source>
        <dbReference type="PROSITE" id="PS50234"/>
    </source>
</evidence>
<dbReference type="PANTHER" id="PTHR46534:SF1">
    <property type="entry name" value="IGGFC-BINDING PROTEIN N-TERMINAL DOMAIN-CONTAINING PROTEIN"/>
    <property type="match status" value="1"/>
</dbReference>
<evidence type="ECO:0000256" key="2">
    <source>
        <dbReference type="ARBA" id="ARBA00022536"/>
    </source>
</evidence>
<comment type="subcellular location">
    <subcellularLocation>
        <location evidence="1">Membrane</location>
    </subcellularLocation>
</comment>
<dbReference type="FunFam" id="2.10.25.10:FF:000309">
    <property type="entry name" value="Uncharacterized protein, isoform A"/>
    <property type="match status" value="1"/>
</dbReference>
<comment type="caution">
    <text evidence="10">The sequence shown here is derived from an EMBL/GenBank/DDBJ whole genome shotgun (WGS) entry which is preliminary data.</text>
</comment>
<dbReference type="Gene3D" id="3.40.50.410">
    <property type="entry name" value="von Willebrand factor, type A domain"/>
    <property type="match status" value="2"/>
</dbReference>
<keyword evidence="5 7" id="KW-1015">Disulfide bond</keyword>
<protein>
    <submittedName>
        <fullName evidence="10">Uncharacterized protein</fullName>
    </submittedName>
</protein>
<evidence type="ECO:0000256" key="3">
    <source>
        <dbReference type="ARBA" id="ARBA00022737"/>
    </source>
</evidence>
<organism evidence="10 11">
    <name type="scientific">Potamilus streckersoni</name>
    <dbReference type="NCBI Taxonomy" id="2493646"/>
    <lineage>
        <taxon>Eukaryota</taxon>
        <taxon>Metazoa</taxon>
        <taxon>Spiralia</taxon>
        <taxon>Lophotrochozoa</taxon>
        <taxon>Mollusca</taxon>
        <taxon>Bivalvia</taxon>
        <taxon>Autobranchia</taxon>
        <taxon>Heteroconchia</taxon>
        <taxon>Palaeoheterodonta</taxon>
        <taxon>Unionida</taxon>
        <taxon>Unionoidea</taxon>
        <taxon>Unionidae</taxon>
        <taxon>Ambleminae</taxon>
        <taxon>Lampsilini</taxon>
        <taxon>Potamilus</taxon>
    </lineage>
</organism>
<feature type="domain" description="VWFA" evidence="9">
    <location>
        <begin position="678"/>
        <end position="862"/>
    </location>
</feature>
<dbReference type="SUPFAM" id="SSF53300">
    <property type="entry name" value="vWA-like"/>
    <property type="match status" value="2"/>
</dbReference>
<dbReference type="Proteomes" id="UP001195483">
    <property type="component" value="Unassembled WGS sequence"/>
</dbReference>
<dbReference type="EMBL" id="JAEAOA010002320">
    <property type="protein sequence ID" value="KAK3582743.1"/>
    <property type="molecule type" value="Genomic_DNA"/>
</dbReference>
<keyword evidence="3" id="KW-0677">Repeat</keyword>
<reference evidence="10" key="3">
    <citation type="submission" date="2023-05" db="EMBL/GenBank/DDBJ databases">
        <authorList>
            <person name="Smith C.H."/>
        </authorList>
    </citation>
    <scope>NUCLEOTIDE SEQUENCE</scope>
    <source>
        <strain evidence="10">CHS0354</strain>
        <tissue evidence="10">Mantle</tissue>
    </source>
</reference>
<dbReference type="Pfam" id="PF00008">
    <property type="entry name" value="EGF"/>
    <property type="match status" value="1"/>
</dbReference>
<sequence length="873" mass="97224">MDPAINALFFKSTYYLLMVCLLTTAMGSKGRDFIFGFMENYEVTYLLIASDKLANVKVEAPLIPMNATYQTVDGYLRVDLIAMLHSTTGKGNKGISLRSDVDISVYAVSDLNYSPESVMVIPVPFLGKRNIVGMFPSGNYVLDSSEILIVAGYKDTSIQITVRSSVPISIDDKMYKYGDVYSLELSEYETFFLKTAFDLTGTEIISSKPVSVFSGNQCVRGRYGQICDHIVEQMPPIPSLSTNFVMTPFFSKHVTFITTAKLVAAYENTEISIQGERTYMLNAGEYVEREISTPEYINASKAILLLEMAEMKNGGSILGDGDPSMIVLPSISQFSNNYIFSLPTGVNVFDEHHIVVTIESKHQHGILLDGVHATAEYIYYVSDPDRLTHFSVLVYEVSGLGRHHIQHLSADVKFGAVLYGAGDHKSYGHPLGMELQTEDCVSAPCQNGGTCEDLFINFRCICPNGFYGDLCETGICHPQPADMIFILDSSVSQTEENFRKQLDFVSNFTDQVLIGPNDTQICVITFSSDVHLEFDFYTHRNNVTLKAAIQGLKFKPGITRTDKALQKAKVVADDATNRRRPTGKQARVFVFVLTDGMSTYRDQTKREAEVLKRYVEAIAAVGIGNQVSHKELRDIASSRSSGDSSFVFSVENFDSLYTIVTKLVHITCEECARSAMTDVLLMIDESVNTSSADSIQGFSKLLDSASTLVALIDFFGNGHNETRVSLASFSDTVRTYVNFSEDFITKVALRQQISRISNEENAIVNMTSVFRYINEHGFDLENGVRTDARRFFVLFTNGGYDLDIHFQKQREAILKKGATIITVGMESEVHMQNLLQIASGPYHVIVESENTNSNLDVLKRELVYDKCQLNFVD</sequence>
<dbReference type="Pfam" id="PF00092">
    <property type="entry name" value="VWA"/>
    <property type="match status" value="2"/>
</dbReference>
<evidence type="ECO:0000256" key="5">
    <source>
        <dbReference type="ARBA" id="ARBA00023157"/>
    </source>
</evidence>
<dbReference type="InterPro" id="IPR035234">
    <property type="entry name" value="IgGFc-bd_N"/>
</dbReference>
<feature type="domain" description="VWFA" evidence="9">
    <location>
        <begin position="482"/>
        <end position="663"/>
    </location>
</feature>
<dbReference type="PANTHER" id="PTHR46534">
    <property type="entry name" value="IGGFC_BINDING DOMAIN-CONTAINING PROTEIN"/>
    <property type="match status" value="1"/>
</dbReference>
<dbReference type="PRINTS" id="PR00453">
    <property type="entry name" value="VWFADOMAIN"/>
</dbReference>
<dbReference type="InterPro" id="IPR000742">
    <property type="entry name" value="EGF"/>
</dbReference>
<keyword evidence="4" id="KW-0472">Membrane</keyword>
<dbReference type="SUPFAM" id="SSF57196">
    <property type="entry name" value="EGF/Laminin"/>
    <property type="match status" value="1"/>
</dbReference>
<gene>
    <name evidence="10" type="ORF">CHS0354_039787</name>
</gene>
<dbReference type="PROSITE" id="PS50234">
    <property type="entry name" value="VWFA"/>
    <property type="match status" value="2"/>
</dbReference>
<dbReference type="GO" id="GO:0016020">
    <property type="term" value="C:membrane"/>
    <property type="evidence" value="ECO:0007669"/>
    <property type="project" value="UniProtKB-SubCell"/>
</dbReference>
<dbReference type="GO" id="GO:0005509">
    <property type="term" value="F:calcium ion binding"/>
    <property type="evidence" value="ECO:0007669"/>
    <property type="project" value="InterPro"/>
</dbReference>
<dbReference type="InterPro" id="IPR000152">
    <property type="entry name" value="EGF-type_Asp/Asn_hydroxyl_site"/>
</dbReference>
<dbReference type="SMART" id="SM00181">
    <property type="entry name" value="EGF"/>
    <property type="match status" value="1"/>
</dbReference>
<dbReference type="InterPro" id="IPR001881">
    <property type="entry name" value="EGF-like_Ca-bd_dom"/>
</dbReference>
<name>A0AAE0S074_9BIVA</name>
<dbReference type="CDD" id="cd01450">
    <property type="entry name" value="vWFA_subfamily_ECM"/>
    <property type="match status" value="1"/>
</dbReference>
<dbReference type="CDD" id="cd00054">
    <property type="entry name" value="EGF_CA"/>
    <property type="match status" value="1"/>
</dbReference>
<dbReference type="PROSITE" id="PS50026">
    <property type="entry name" value="EGF_3"/>
    <property type="match status" value="1"/>
</dbReference>
<evidence type="ECO:0000313" key="10">
    <source>
        <dbReference type="EMBL" id="KAK3582743.1"/>
    </source>
</evidence>
<reference evidence="10" key="2">
    <citation type="journal article" date="2021" name="Genome Biol. Evol.">
        <title>Developing a high-quality reference genome for a parasitic bivalve with doubly uniparental inheritance (Bivalvia: Unionida).</title>
        <authorList>
            <person name="Smith C.H."/>
        </authorList>
    </citation>
    <scope>NUCLEOTIDE SEQUENCE</scope>
    <source>
        <strain evidence="10">CHS0354</strain>
        <tissue evidence="10">Mantle</tissue>
    </source>
</reference>
<dbReference type="Pfam" id="PF17517">
    <property type="entry name" value="IgGFc_binding"/>
    <property type="match status" value="1"/>
</dbReference>
<accession>A0AAE0S074</accession>
<dbReference type="SMART" id="SM00179">
    <property type="entry name" value="EGF_CA"/>
    <property type="match status" value="1"/>
</dbReference>
<evidence type="ECO:0000256" key="1">
    <source>
        <dbReference type="ARBA" id="ARBA00004370"/>
    </source>
</evidence>
<keyword evidence="2 7" id="KW-0245">EGF-like domain</keyword>
<proteinExistence type="predicted"/>
<keyword evidence="6" id="KW-0325">Glycoprotein</keyword>
<comment type="caution">
    <text evidence="7">Lacks conserved residue(s) required for the propagation of feature annotation.</text>
</comment>
<dbReference type="PROSITE" id="PS00022">
    <property type="entry name" value="EGF_1"/>
    <property type="match status" value="1"/>
</dbReference>
<evidence type="ECO:0000259" key="8">
    <source>
        <dbReference type="PROSITE" id="PS50026"/>
    </source>
</evidence>
<evidence type="ECO:0000256" key="4">
    <source>
        <dbReference type="ARBA" id="ARBA00023136"/>
    </source>
</evidence>
<feature type="disulfide bond" evidence="7">
    <location>
        <begin position="462"/>
        <end position="471"/>
    </location>
</feature>
<dbReference type="PROSITE" id="PS00010">
    <property type="entry name" value="ASX_HYDROXYL"/>
    <property type="match status" value="1"/>
</dbReference>
<dbReference type="InterPro" id="IPR002035">
    <property type="entry name" value="VWF_A"/>
</dbReference>
<feature type="domain" description="EGF-like" evidence="8">
    <location>
        <begin position="436"/>
        <end position="472"/>
    </location>
</feature>
<dbReference type="InterPro" id="IPR036465">
    <property type="entry name" value="vWFA_dom_sf"/>
</dbReference>
<dbReference type="AlphaFoldDB" id="A0AAE0S074"/>
<keyword evidence="11" id="KW-1185">Reference proteome</keyword>
<evidence type="ECO:0000256" key="7">
    <source>
        <dbReference type="PROSITE-ProRule" id="PRU00076"/>
    </source>
</evidence>
<dbReference type="Gene3D" id="2.10.25.10">
    <property type="entry name" value="Laminin"/>
    <property type="match status" value="1"/>
</dbReference>
<evidence type="ECO:0000313" key="11">
    <source>
        <dbReference type="Proteomes" id="UP001195483"/>
    </source>
</evidence>
<evidence type="ECO:0000256" key="6">
    <source>
        <dbReference type="ARBA" id="ARBA00023180"/>
    </source>
</evidence>
<dbReference type="PROSITE" id="PS01186">
    <property type="entry name" value="EGF_2"/>
    <property type="match status" value="1"/>
</dbReference>